<keyword evidence="3" id="KW-1185">Reference proteome</keyword>
<dbReference type="Pfam" id="PF19892">
    <property type="entry name" value="DUF6365"/>
    <property type="match status" value="1"/>
</dbReference>
<dbReference type="EMBL" id="BAAASZ010000008">
    <property type="protein sequence ID" value="GAA2430348.1"/>
    <property type="molecule type" value="Genomic_DNA"/>
</dbReference>
<evidence type="ECO:0000256" key="1">
    <source>
        <dbReference type="SAM" id="MobiDB-lite"/>
    </source>
</evidence>
<comment type="caution">
    <text evidence="2">The sequence shown here is derived from an EMBL/GenBank/DDBJ whole genome shotgun (WGS) entry which is preliminary data.</text>
</comment>
<evidence type="ECO:0000313" key="2">
    <source>
        <dbReference type="EMBL" id="GAA2430348.1"/>
    </source>
</evidence>
<dbReference type="RefSeq" id="WP_344320978.1">
    <property type="nucleotide sequence ID" value="NZ_BAAASZ010000008.1"/>
</dbReference>
<organism evidence="2 3">
    <name type="scientific">Streptomyces macrosporus</name>
    <dbReference type="NCBI Taxonomy" id="44032"/>
    <lineage>
        <taxon>Bacteria</taxon>
        <taxon>Bacillati</taxon>
        <taxon>Actinomycetota</taxon>
        <taxon>Actinomycetes</taxon>
        <taxon>Kitasatosporales</taxon>
        <taxon>Streptomycetaceae</taxon>
        <taxon>Streptomyces</taxon>
    </lineage>
</organism>
<evidence type="ECO:0000313" key="3">
    <source>
        <dbReference type="Proteomes" id="UP001501638"/>
    </source>
</evidence>
<accession>A0ABP5WQN5</accession>
<dbReference type="InterPro" id="IPR045945">
    <property type="entry name" value="DUF6365"/>
</dbReference>
<reference evidence="3" key="1">
    <citation type="journal article" date="2019" name="Int. J. Syst. Evol. Microbiol.">
        <title>The Global Catalogue of Microorganisms (GCM) 10K type strain sequencing project: providing services to taxonomists for standard genome sequencing and annotation.</title>
        <authorList>
            <consortium name="The Broad Institute Genomics Platform"/>
            <consortium name="The Broad Institute Genome Sequencing Center for Infectious Disease"/>
            <person name="Wu L."/>
            <person name="Ma J."/>
        </authorList>
    </citation>
    <scope>NUCLEOTIDE SEQUENCE [LARGE SCALE GENOMIC DNA]</scope>
    <source>
        <strain evidence="3">JCM 6305</strain>
    </source>
</reference>
<dbReference type="Proteomes" id="UP001501638">
    <property type="component" value="Unassembled WGS sequence"/>
</dbReference>
<proteinExistence type="predicted"/>
<evidence type="ECO:0008006" key="4">
    <source>
        <dbReference type="Google" id="ProtNLM"/>
    </source>
</evidence>
<feature type="region of interest" description="Disordered" evidence="1">
    <location>
        <begin position="309"/>
        <end position="328"/>
    </location>
</feature>
<sequence>MRLLFMSSLALTLHETTTGLDLADQLAPAGVVSHFVIDAYNEDQVRTTRHPYTVVTSALGAEVRNVVAEVVRGFRPDAIVLCDYTAHWMTHVVSYGTDPWYVEEFGVPVVPIDLYDLTRTSREVEIMGRTMRIDDRILDMPAHLWPVPGVRPHADPDGPALPYRADPTVVPLSERARREVRASLGVGDAERLLAIPTLPWQHLMQTRAGPGTRELARRVPYLVAHYLDALPRDTRLLFIGPRFEGFDRLPADRVRRETTYTARRYTDLIGASDGVWSLFLPSFALERAILADVPGMFTVNGFALEGAGSAERPGEVADPAGARGPREPGALSPTVRRWLADFPGSVPPFHMWPLRWNEVVGPLLEDNPFTDAVLRAELFDEESVVAGLEAMLYDRAVRDGLAEGRARYHAALDRLPDTVDVFTAAARRVGLKS</sequence>
<protein>
    <recommendedName>
        <fullName evidence="4">Glycosyltransferase family 1 protein</fullName>
    </recommendedName>
</protein>
<name>A0ABP5WQN5_9ACTN</name>
<gene>
    <name evidence="2" type="ORF">GCM10010405_11470</name>
</gene>